<dbReference type="Proteomes" id="UP001652625">
    <property type="component" value="Chromosome 03"/>
</dbReference>
<dbReference type="InterPro" id="IPR017970">
    <property type="entry name" value="Homeobox_CS"/>
</dbReference>
<evidence type="ECO:0000256" key="1">
    <source>
        <dbReference type="ARBA" id="ARBA00004123"/>
    </source>
</evidence>
<dbReference type="GeneID" id="101236390"/>
<feature type="domain" description="Homeobox" evidence="7">
    <location>
        <begin position="191"/>
        <end position="251"/>
    </location>
</feature>
<evidence type="ECO:0000256" key="5">
    <source>
        <dbReference type="PROSITE-ProRule" id="PRU00108"/>
    </source>
</evidence>
<dbReference type="CDD" id="cd00086">
    <property type="entry name" value="homeodomain"/>
    <property type="match status" value="1"/>
</dbReference>
<evidence type="ECO:0000256" key="3">
    <source>
        <dbReference type="ARBA" id="ARBA00023155"/>
    </source>
</evidence>
<dbReference type="InterPro" id="IPR020479">
    <property type="entry name" value="HD_metazoa"/>
</dbReference>
<dbReference type="PRINTS" id="PR00024">
    <property type="entry name" value="HOMEOBOX"/>
</dbReference>
<dbReference type="PANTHER" id="PTHR24324:SF5">
    <property type="entry name" value="HEMATOPOIETICALLY-EXPRESSED HOMEOBOX PROTEIN HHEX"/>
    <property type="match status" value="1"/>
</dbReference>
<name>A0ABM4BJF6_HYDVU</name>
<feature type="DNA-binding region" description="Homeobox" evidence="5">
    <location>
        <begin position="193"/>
        <end position="252"/>
    </location>
</feature>
<dbReference type="InterPro" id="IPR009057">
    <property type="entry name" value="Homeodomain-like_sf"/>
</dbReference>
<keyword evidence="2 5" id="KW-0238">DNA-binding</keyword>
<reference evidence="9" key="1">
    <citation type="submission" date="2025-08" db="UniProtKB">
        <authorList>
            <consortium name="RefSeq"/>
        </authorList>
    </citation>
    <scope>IDENTIFICATION</scope>
</reference>
<gene>
    <name evidence="9" type="primary">LOC101236390</name>
</gene>
<evidence type="ECO:0000256" key="4">
    <source>
        <dbReference type="ARBA" id="ARBA00023242"/>
    </source>
</evidence>
<dbReference type="GO" id="GO:0003677">
    <property type="term" value="F:DNA binding"/>
    <property type="evidence" value="ECO:0007669"/>
    <property type="project" value="UniProtKB-KW"/>
</dbReference>
<comment type="subcellular location">
    <subcellularLocation>
        <location evidence="1 5 6">Nucleus</location>
    </subcellularLocation>
</comment>
<proteinExistence type="predicted"/>
<dbReference type="Gene3D" id="1.10.10.60">
    <property type="entry name" value="Homeodomain-like"/>
    <property type="match status" value="1"/>
</dbReference>
<evidence type="ECO:0000259" key="7">
    <source>
        <dbReference type="PROSITE" id="PS50071"/>
    </source>
</evidence>
<accession>A0ABM4BJF6</accession>
<dbReference type="PROSITE" id="PS00027">
    <property type="entry name" value="HOMEOBOX_1"/>
    <property type="match status" value="1"/>
</dbReference>
<dbReference type="InterPro" id="IPR051000">
    <property type="entry name" value="Homeobox_DNA-bind_prot"/>
</dbReference>
<evidence type="ECO:0000313" key="8">
    <source>
        <dbReference type="Proteomes" id="UP001652625"/>
    </source>
</evidence>
<evidence type="ECO:0000313" key="9">
    <source>
        <dbReference type="RefSeq" id="XP_065649128.1"/>
    </source>
</evidence>
<evidence type="ECO:0000256" key="2">
    <source>
        <dbReference type="ARBA" id="ARBA00023125"/>
    </source>
</evidence>
<keyword evidence="3 5" id="KW-0371">Homeobox</keyword>
<keyword evidence="8" id="KW-1185">Reference proteome</keyword>
<dbReference type="InterPro" id="IPR001356">
    <property type="entry name" value="HD"/>
</dbReference>
<dbReference type="RefSeq" id="XP_065649128.1">
    <property type="nucleotide sequence ID" value="XM_065793056.1"/>
</dbReference>
<dbReference type="SUPFAM" id="SSF46689">
    <property type="entry name" value="Homeodomain-like"/>
    <property type="match status" value="1"/>
</dbReference>
<organism evidence="8 9">
    <name type="scientific">Hydra vulgaris</name>
    <name type="common">Hydra</name>
    <name type="synonym">Hydra attenuata</name>
    <dbReference type="NCBI Taxonomy" id="6087"/>
    <lineage>
        <taxon>Eukaryota</taxon>
        <taxon>Metazoa</taxon>
        <taxon>Cnidaria</taxon>
        <taxon>Hydrozoa</taxon>
        <taxon>Hydroidolina</taxon>
        <taxon>Anthoathecata</taxon>
        <taxon>Aplanulata</taxon>
        <taxon>Hydridae</taxon>
        <taxon>Hydra</taxon>
    </lineage>
</organism>
<dbReference type="Pfam" id="PF00046">
    <property type="entry name" value="Homeodomain"/>
    <property type="match status" value="1"/>
</dbReference>
<dbReference type="PANTHER" id="PTHR24324">
    <property type="entry name" value="HOMEOBOX PROTEIN HHEX"/>
    <property type="match status" value="1"/>
</dbReference>
<protein>
    <submittedName>
        <fullName evidence="9">Homeobox protein ceh-28</fullName>
    </submittedName>
</protein>
<dbReference type="PROSITE" id="PS50071">
    <property type="entry name" value="HOMEOBOX_2"/>
    <property type="match status" value="1"/>
</dbReference>
<dbReference type="SMART" id="SM00389">
    <property type="entry name" value="HOX"/>
    <property type="match status" value="1"/>
</dbReference>
<evidence type="ECO:0000256" key="6">
    <source>
        <dbReference type="RuleBase" id="RU000682"/>
    </source>
</evidence>
<keyword evidence="4 5" id="KW-0539">Nucleus</keyword>
<sequence length="268" mass="31704">MLKRKEEREFSSEFSIENLLKKPKGCIKSISNFDGNCYPNVFFHKKKLETSIKCSETSEKIKDIKLSEKINGSVNEFMLSREQKIHHNHHKPFGSSPKALAGLLVESEFKENTSLKILFGERPIETKMELYEEFYKRTTYPSLNILQNQSDCVRSAFSVPLWNDHLSLKSSSLRYPCSHRKQDFLYPNNDDSKKCVQVRFSHSQSTELERVFLVQKYISPYERKQISRSLDLSERQIKTWFQNRRAKWRRLKAEDELKIRVATKMNSY</sequence>